<dbReference type="AlphaFoldDB" id="A0A225WA54"/>
<reference evidence="3" key="1">
    <citation type="submission" date="2017-03" db="EMBL/GenBank/DDBJ databases">
        <title>Phytopthora megakarya and P. palmivora, two closely related causual agents of cacao black pod achieved similar genome size and gene model numbers by different mechanisms.</title>
        <authorList>
            <person name="Ali S."/>
            <person name="Shao J."/>
            <person name="Larry D.J."/>
            <person name="Kronmiller B."/>
            <person name="Shen D."/>
            <person name="Strem M.D."/>
            <person name="Melnick R.L."/>
            <person name="Guiltinan M.J."/>
            <person name="Tyler B.M."/>
            <person name="Meinhardt L.W."/>
            <person name="Bailey B.A."/>
        </authorList>
    </citation>
    <scope>NUCLEOTIDE SEQUENCE [LARGE SCALE GENOMIC DNA]</scope>
    <source>
        <strain evidence="3">zdho120</strain>
    </source>
</reference>
<dbReference type="Pfam" id="PF08123">
    <property type="entry name" value="DOT1"/>
    <property type="match status" value="1"/>
</dbReference>
<dbReference type="InterPro" id="IPR025789">
    <property type="entry name" value="DOT1_dom"/>
</dbReference>
<proteinExistence type="predicted"/>
<dbReference type="EMBL" id="NBNE01001338">
    <property type="protein sequence ID" value="OWZ14442.1"/>
    <property type="molecule type" value="Genomic_DNA"/>
</dbReference>
<dbReference type="InterPro" id="IPR029063">
    <property type="entry name" value="SAM-dependent_MTases_sf"/>
</dbReference>
<comment type="caution">
    <text evidence="2">The sequence shown here is derived from an EMBL/GenBank/DDBJ whole genome shotgun (WGS) entry which is preliminary data.</text>
</comment>
<gene>
    <name evidence="2" type="ORF">PHMEG_00012084</name>
</gene>
<feature type="domain" description="DOT1" evidence="1">
    <location>
        <begin position="51"/>
        <end position="166"/>
    </location>
</feature>
<evidence type="ECO:0000259" key="1">
    <source>
        <dbReference type="Pfam" id="PF08123"/>
    </source>
</evidence>
<accession>A0A225WA54</accession>
<keyword evidence="3" id="KW-1185">Reference proteome</keyword>
<evidence type="ECO:0000313" key="2">
    <source>
        <dbReference type="EMBL" id="OWZ14442.1"/>
    </source>
</evidence>
<protein>
    <recommendedName>
        <fullName evidence="1">DOT1 domain-containing protein</fullName>
    </recommendedName>
</protein>
<dbReference type="SUPFAM" id="SSF53335">
    <property type="entry name" value="S-adenosyl-L-methionine-dependent methyltransferases"/>
    <property type="match status" value="1"/>
</dbReference>
<dbReference type="OrthoDB" id="113908at2759"/>
<dbReference type="GO" id="GO:0031151">
    <property type="term" value="F:histone H3K79 methyltransferase activity"/>
    <property type="evidence" value="ECO:0007669"/>
    <property type="project" value="InterPro"/>
</dbReference>
<dbReference type="Gene3D" id="3.40.50.150">
    <property type="entry name" value="Vaccinia Virus protein VP39"/>
    <property type="match status" value="1"/>
</dbReference>
<name>A0A225WA54_9STRA</name>
<organism evidence="2 3">
    <name type="scientific">Phytophthora megakarya</name>
    <dbReference type="NCBI Taxonomy" id="4795"/>
    <lineage>
        <taxon>Eukaryota</taxon>
        <taxon>Sar</taxon>
        <taxon>Stramenopiles</taxon>
        <taxon>Oomycota</taxon>
        <taxon>Peronosporomycetes</taxon>
        <taxon>Peronosporales</taxon>
        <taxon>Peronosporaceae</taxon>
        <taxon>Phytophthora</taxon>
    </lineage>
</organism>
<sequence>MRTTFTFEDDKELVQLARTYVDAGTRKSWAGVAQECGARVTMPESNSNDCMMIAELVKLSKLGGSDVVLDIGAGVGHVVAQVALGTNVHKTIDIEFHSDVYDLGVKMMSKSAHSRRLRDRAQLVCQAAADINVSITPPYADSTIVFWNNVLFEQRVVEFVKEELSGMFLLRMLLSSLTSCSDTVICANTRSADRSS</sequence>
<evidence type="ECO:0000313" key="3">
    <source>
        <dbReference type="Proteomes" id="UP000198211"/>
    </source>
</evidence>
<dbReference type="Proteomes" id="UP000198211">
    <property type="component" value="Unassembled WGS sequence"/>
</dbReference>